<dbReference type="PROSITE" id="PS51831">
    <property type="entry name" value="HD"/>
    <property type="match status" value="1"/>
</dbReference>
<dbReference type="CDD" id="cd00077">
    <property type="entry name" value="HDc"/>
    <property type="match status" value="1"/>
</dbReference>
<feature type="domain" description="HD-GYP" evidence="2">
    <location>
        <begin position="224"/>
        <end position="411"/>
    </location>
</feature>
<evidence type="ECO:0000259" key="2">
    <source>
        <dbReference type="PROSITE" id="PS51832"/>
    </source>
</evidence>
<feature type="domain" description="HD" evidence="1">
    <location>
        <begin position="246"/>
        <end position="362"/>
    </location>
</feature>
<dbReference type="SUPFAM" id="SSF109604">
    <property type="entry name" value="HD-domain/PDEase-like"/>
    <property type="match status" value="1"/>
</dbReference>
<gene>
    <name evidence="3" type="ORF">ENV75_02540</name>
</gene>
<accession>A0A7C4AJ34</accession>
<dbReference type="SMART" id="SM00471">
    <property type="entry name" value="HDc"/>
    <property type="match status" value="1"/>
</dbReference>
<dbReference type="Pfam" id="PF13487">
    <property type="entry name" value="HD_5"/>
    <property type="match status" value="1"/>
</dbReference>
<evidence type="ECO:0000313" key="3">
    <source>
        <dbReference type="EMBL" id="HGG99316.1"/>
    </source>
</evidence>
<dbReference type="PANTHER" id="PTHR43155">
    <property type="entry name" value="CYCLIC DI-GMP PHOSPHODIESTERASE PA4108-RELATED"/>
    <property type="match status" value="1"/>
</dbReference>
<sequence length="411" mass="47235">MGAKSRIIEIHQEPVKIDLSKLFLNKPLPFDVYIKEEDEIKKIFNKGTVFTEHFLEILKEKGINSVYIESSDEEILEFYISKKLPEAVLVSPVSFKNYSYLKENFYQIDRALIIPGIEVDFSIYCLKNLKFLKLVDALPEKPFMIHDDTILEEGDILIEKKDFPLFKEYVEFLEKRIEMMSEKKEIKNIIVKEAAKNLVIEVLNDPRSGEKIKKIETAVNNIIENILDDPNSIYGLLTLKGHDYYTYTHCVNVGVLSIGLGIQIKLNRDDIFKLGMGAILHDIGKSQIPPEILNKQGKLNTTEYNIIKQHVLLGYDILKVHKEIPGESFTAVLQHHERLSGKGYPFGIKGIEIKLFGRISAIADCYDALTTRRPYRESLTPYFALSILVREKDDHDPAILKSFIKMLGKIK</sequence>
<dbReference type="InterPro" id="IPR006674">
    <property type="entry name" value="HD_domain"/>
</dbReference>
<dbReference type="AlphaFoldDB" id="A0A7C4AJ34"/>
<dbReference type="InterPro" id="IPR003607">
    <property type="entry name" value="HD/PDEase_dom"/>
</dbReference>
<protein>
    <submittedName>
        <fullName evidence="3">HD-GYP domain-containing protein</fullName>
    </submittedName>
</protein>
<reference evidence="3" key="1">
    <citation type="journal article" date="2020" name="mSystems">
        <title>Genome- and Community-Level Interaction Insights into Carbon Utilization and Element Cycling Functions of Hydrothermarchaeota in Hydrothermal Sediment.</title>
        <authorList>
            <person name="Zhou Z."/>
            <person name="Liu Y."/>
            <person name="Xu W."/>
            <person name="Pan J."/>
            <person name="Luo Z.H."/>
            <person name="Li M."/>
        </authorList>
    </citation>
    <scope>NUCLEOTIDE SEQUENCE [LARGE SCALE GENOMIC DNA]</scope>
    <source>
        <strain evidence="3">SpSt-788</strain>
    </source>
</reference>
<dbReference type="Gene3D" id="1.10.3210.10">
    <property type="entry name" value="Hypothetical protein af1432"/>
    <property type="match status" value="2"/>
</dbReference>
<proteinExistence type="predicted"/>
<name>A0A7C4AJ34_9BACT</name>
<dbReference type="PROSITE" id="PS51832">
    <property type="entry name" value="HD_GYP"/>
    <property type="match status" value="1"/>
</dbReference>
<dbReference type="PANTHER" id="PTHR43155:SF2">
    <property type="entry name" value="CYCLIC DI-GMP PHOSPHODIESTERASE PA4108"/>
    <property type="match status" value="1"/>
</dbReference>
<organism evidence="3">
    <name type="scientific">Thermodesulfovibrio aggregans</name>
    <dbReference type="NCBI Taxonomy" id="86166"/>
    <lineage>
        <taxon>Bacteria</taxon>
        <taxon>Pseudomonadati</taxon>
        <taxon>Nitrospirota</taxon>
        <taxon>Thermodesulfovibrionia</taxon>
        <taxon>Thermodesulfovibrionales</taxon>
        <taxon>Thermodesulfovibrionaceae</taxon>
        <taxon>Thermodesulfovibrio</taxon>
    </lineage>
</organism>
<evidence type="ECO:0000259" key="1">
    <source>
        <dbReference type="PROSITE" id="PS51831"/>
    </source>
</evidence>
<dbReference type="EMBL" id="DTHO01000022">
    <property type="protein sequence ID" value="HGG99316.1"/>
    <property type="molecule type" value="Genomic_DNA"/>
</dbReference>
<dbReference type="InterPro" id="IPR037522">
    <property type="entry name" value="HD_GYP_dom"/>
</dbReference>
<comment type="caution">
    <text evidence="3">The sequence shown here is derived from an EMBL/GenBank/DDBJ whole genome shotgun (WGS) entry which is preliminary data.</text>
</comment>